<sequence>MSSSSTSRSNPDEYNVLCGCGVRAPLRTTLSEDNVDRRALEACELTYHIEQNRRPPGLSLQHLVNQILEKYLSECRGKTNLDILSCQAHTALKDIKKYGVCTKSALKFKWCKNKKKSKKTGTWMRIRDFRKFNFNERTADYILQLINDHPIVGEMLWHPSFVGH</sequence>
<proteinExistence type="predicted"/>
<accession>A0ACC0LLN5</accession>
<dbReference type="EMBL" id="CM046399">
    <property type="protein sequence ID" value="KAI8529545.1"/>
    <property type="molecule type" value="Genomic_DNA"/>
</dbReference>
<organism evidence="1 2">
    <name type="scientific">Rhododendron molle</name>
    <name type="common">Chinese azalea</name>
    <name type="synonym">Azalea mollis</name>
    <dbReference type="NCBI Taxonomy" id="49168"/>
    <lineage>
        <taxon>Eukaryota</taxon>
        <taxon>Viridiplantae</taxon>
        <taxon>Streptophyta</taxon>
        <taxon>Embryophyta</taxon>
        <taxon>Tracheophyta</taxon>
        <taxon>Spermatophyta</taxon>
        <taxon>Magnoliopsida</taxon>
        <taxon>eudicotyledons</taxon>
        <taxon>Gunneridae</taxon>
        <taxon>Pentapetalae</taxon>
        <taxon>asterids</taxon>
        <taxon>Ericales</taxon>
        <taxon>Ericaceae</taxon>
        <taxon>Ericoideae</taxon>
        <taxon>Rhodoreae</taxon>
        <taxon>Rhododendron</taxon>
    </lineage>
</organism>
<name>A0ACC0LLN5_RHOML</name>
<evidence type="ECO:0000313" key="1">
    <source>
        <dbReference type="EMBL" id="KAI8529545.1"/>
    </source>
</evidence>
<evidence type="ECO:0000313" key="2">
    <source>
        <dbReference type="Proteomes" id="UP001062846"/>
    </source>
</evidence>
<protein>
    <submittedName>
        <fullName evidence="1">Uncharacterized protein</fullName>
    </submittedName>
</protein>
<keyword evidence="2" id="KW-1185">Reference proteome</keyword>
<gene>
    <name evidence="1" type="ORF">RHMOL_Rhmol12G0233400</name>
</gene>
<dbReference type="Proteomes" id="UP001062846">
    <property type="component" value="Chromosome 12"/>
</dbReference>
<comment type="caution">
    <text evidence="1">The sequence shown here is derived from an EMBL/GenBank/DDBJ whole genome shotgun (WGS) entry which is preliminary data.</text>
</comment>
<reference evidence="1" key="1">
    <citation type="submission" date="2022-02" db="EMBL/GenBank/DDBJ databases">
        <title>Plant Genome Project.</title>
        <authorList>
            <person name="Zhang R.-G."/>
        </authorList>
    </citation>
    <scope>NUCLEOTIDE SEQUENCE</scope>
    <source>
        <strain evidence="1">AT1</strain>
    </source>
</reference>